<dbReference type="Proteomes" id="UP001433268">
    <property type="component" value="Unassembled WGS sequence"/>
</dbReference>
<dbReference type="EMBL" id="JAQQWN010000008">
    <property type="protein sequence ID" value="KAK8070806.1"/>
    <property type="molecule type" value="Genomic_DNA"/>
</dbReference>
<comment type="caution">
    <text evidence="3">The sequence shown here is derived from an EMBL/GenBank/DDBJ whole genome shotgun (WGS) entry which is preliminary data.</text>
</comment>
<evidence type="ECO:0000256" key="1">
    <source>
        <dbReference type="SAM" id="MobiDB-lite"/>
    </source>
</evidence>
<keyword evidence="2" id="KW-0472">Membrane</keyword>
<feature type="transmembrane region" description="Helical" evidence="2">
    <location>
        <begin position="217"/>
        <end position="237"/>
    </location>
</feature>
<accession>A0ABR1VKI4</accession>
<keyword evidence="2" id="KW-0812">Transmembrane</keyword>
<reference evidence="3 4" key="1">
    <citation type="submission" date="2023-01" db="EMBL/GenBank/DDBJ databases">
        <title>Analysis of 21 Apiospora genomes using comparative genomics revels a genus with tremendous synthesis potential of carbohydrate active enzymes and secondary metabolites.</title>
        <authorList>
            <person name="Sorensen T."/>
        </authorList>
    </citation>
    <scope>NUCLEOTIDE SEQUENCE [LARGE SCALE GENOMIC DNA]</scope>
    <source>
        <strain evidence="3 4">CBS 114990</strain>
    </source>
</reference>
<evidence type="ECO:0000313" key="4">
    <source>
        <dbReference type="Proteomes" id="UP001433268"/>
    </source>
</evidence>
<keyword evidence="4" id="KW-1185">Reference proteome</keyword>
<evidence type="ECO:0000256" key="2">
    <source>
        <dbReference type="SAM" id="Phobius"/>
    </source>
</evidence>
<feature type="region of interest" description="Disordered" evidence="1">
    <location>
        <begin position="108"/>
        <end position="162"/>
    </location>
</feature>
<sequence length="304" mass="33534">MIAPLDLPVRRLFRSLSLSVPWRGGSNGSGTDTATIATGAGANSDTSSHDNFAAAVELQAWPIPPSSSASSTTTTPIPRTITTLAEDEESFPYQDKDQLTRLRMHSARPPLREKYSHHQLPPLRSRASSRGSFESSRSRSRSSSTTSSTLSGDGLTTLKQPRERQRACEDCWKEFWAHTHHDVFVQATTGHPARPSPRPTTQTPPSTPLRTPTVKRVIWTGAFAAVAIVGSIYGAGLKTKQEFQAEKQQIIESTPEDRIKDLEHRRGVLMSQKIPLERKLADLRSRMQAKAAEEARQSQSKNNS</sequence>
<feature type="compositionally biased region" description="Low complexity" evidence="1">
    <location>
        <begin position="199"/>
        <end position="211"/>
    </location>
</feature>
<name>A0ABR1VKI4_9PEZI</name>
<feature type="compositionally biased region" description="Low complexity" evidence="1">
    <location>
        <begin position="124"/>
        <end position="151"/>
    </location>
</feature>
<feature type="region of interest" description="Disordered" evidence="1">
    <location>
        <begin position="285"/>
        <end position="304"/>
    </location>
</feature>
<gene>
    <name evidence="3" type="ORF">PG997_011009</name>
</gene>
<proteinExistence type="predicted"/>
<organism evidence="3 4">
    <name type="scientific">Apiospora hydei</name>
    <dbReference type="NCBI Taxonomy" id="1337664"/>
    <lineage>
        <taxon>Eukaryota</taxon>
        <taxon>Fungi</taxon>
        <taxon>Dikarya</taxon>
        <taxon>Ascomycota</taxon>
        <taxon>Pezizomycotina</taxon>
        <taxon>Sordariomycetes</taxon>
        <taxon>Xylariomycetidae</taxon>
        <taxon>Amphisphaeriales</taxon>
        <taxon>Apiosporaceae</taxon>
        <taxon>Apiospora</taxon>
    </lineage>
</organism>
<protein>
    <submittedName>
        <fullName evidence="3">Uncharacterized protein</fullName>
    </submittedName>
</protein>
<evidence type="ECO:0000313" key="3">
    <source>
        <dbReference type="EMBL" id="KAK8070806.1"/>
    </source>
</evidence>
<feature type="region of interest" description="Disordered" evidence="1">
    <location>
        <begin position="188"/>
        <end position="211"/>
    </location>
</feature>
<keyword evidence="2" id="KW-1133">Transmembrane helix</keyword>
<dbReference type="RefSeq" id="XP_066664614.1">
    <property type="nucleotide sequence ID" value="XM_066815324.1"/>
</dbReference>
<dbReference type="GeneID" id="92048384"/>
<feature type="compositionally biased region" description="Basic and acidic residues" evidence="1">
    <location>
        <begin position="285"/>
        <end position="296"/>
    </location>
</feature>